<proteinExistence type="inferred from homology"/>
<dbReference type="GO" id="GO:0000786">
    <property type="term" value="C:nucleosome"/>
    <property type="evidence" value="ECO:0007669"/>
    <property type="project" value="InterPro"/>
</dbReference>
<gene>
    <name evidence="3" type="ORF">JEQ12_001259</name>
</gene>
<dbReference type="GO" id="GO:0046982">
    <property type="term" value="F:protein heterodimerization activity"/>
    <property type="evidence" value="ECO:0007669"/>
    <property type="project" value="InterPro"/>
</dbReference>
<evidence type="ECO:0000313" key="4">
    <source>
        <dbReference type="Proteomes" id="UP000664991"/>
    </source>
</evidence>
<dbReference type="GO" id="GO:0003677">
    <property type="term" value="F:DNA binding"/>
    <property type="evidence" value="ECO:0007669"/>
    <property type="project" value="InterPro"/>
</dbReference>
<dbReference type="EMBL" id="JAEMGP010000001">
    <property type="protein sequence ID" value="KAG5215683.1"/>
    <property type="molecule type" value="Genomic_DNA"/>
</dbReference>
<dbReference type="PANTHER" id="PTHR23428">
    <property type="entry name" value="HISTONE H2B"/>
    <property type="match status" value="1"/>
</dbReference>
<sequence>MDSGSKGPAGQESWGQEVQKAQPAHRNLLDVHLQGAEAGAPQISISSKAMSFMNSFVNDVFERLAGEGAWLAQYSAEPQ</sequence>
<protein>
    <submittedName>
        <fullName evidence="3">Uncharacterized protein</fullName>
    </submittedName>
</protein>
<accession>A0A836AJE2</accession>
<comment type="similarity">
    <text evidence="1">Belongs to the histone H2B family.</text>
</comment>
<evidence type="ECO:0000313" key="3">
    <source>
        <dbReference type="EMBL" id="KAG5215683.1"/>
    </source>
</evidence>
<dbReference type="SUPFAM" id="SSF47113">
    <property type="entry name" value="Histone-fold"/>
    <property type="match status" value="1"/>
</dbReference>
<reference evidence="3 4" key="1">
    <citation type="submission" date="2020-12" db="EMBL/GenBank/DDBJ databases">
        <title>De novo assembly of Tibetan sheep genome.</title>
        <authorList>
            <person name="Li X."/>
        </authorList>
    </citation>
    <scope>NUCLEOTIDE SEQUENCE [LARGE SCALE GENOMIC DNA]</scope>
    <source>
        <tissue evidence="3">Heart</tissue>
    </source>
</reference>
<name>A0A836AJE2_SHEEP</name>
<dbReference type="GO" id="GO:0030527">
    <property type="term" value="F:structural constituent of chromatin"/>
    <property type="evidence" value="ECO:0007669"/>
    <property type="project" value="InterPro"/>
</dbReference>
<dbReference type="Proteomes" id="UP000664991">
    <property type="component" value="Unassembled WGS sequence"/>
</dbReference>
<feature type="region of interest" description="Disordered" evidence="2">
    <location>
        <begin position="1"/>
        <end position="26"/>
    </location>
</feature>
<dbReference type="AlphaFoldDB" id="A0A836AJE2"/>
<dbReference type="Gene3D" id="1.10.20.10">
    <property type="entry name" value="Histone, subunit A"/>
    <property type="match status" value="1"/>
</dbReference>
<dbReference type="InterPro" id="IPR000558">
    <property type="entry name" value="Histone_H2B"/>
</dbReference>
<organism evidence="3 4">
    <name type="scientific">Ovis aries</name>
    <name type="common">Sheep</name>
    <dbReference type="NCBI Taxonomy" id="9940"/>
    <lineage>
        <taxon>Eukaryota</taxon>
        <taxon>Metazoa</taxon>
        <taxon>Chordata</taxon>
        <taxon>Craniata</taxon>
        <taxon>Vertebrata</taxon>
        <taxon>Euteleostomi</taxon>
        <taxon>Mammalia</taxon>
        <taxon>Eutheria</taxon>
        <taxon>Laurasiatheria</taxon>
        <taxon>Artiodactyla</taxon>
        <taxon>Ruminantia</taxon>
        <taxon>Pecora</taxon>
        <taxon>Bovidae</taxon>
        <taxon>Caprinae</taxon>
        <taxon>Ovis</taxon>
    </lineage>
</organism>
<dbReference type="InterPro" id="IPR009072">
    <property type="entry name" value="Histone-fold"/>
</dbReference>
<evidence type="ECO:0000256" key="2">
    <source>
        <dbReference type="SAM" id="MobiDB-lite"/>
    </source>
</evidence>
<comment type="caution">
    <text evidence="3">The sequence shown here is derived from an EMBL/GenBank/DDBJ whole genome shotgun (WGS) entry which is preliminary data.</text>
</comment>
<evidence type="ECO:0000256" key="1">
    <source>
        <dbReference type="ARBA" id="ARBA00006846"/>
    </source>
</evidence>